<comment type="catalytic activity">
    <reaction evidence="10">
        <text>8-oxo-dGTP + H2O = 8-oxo-dGMP + diphosphate + H(+)</text>
        <dbReference type="Rhea" id="RHEA:31575"/>
        <dbReference type="ChEBI" id="CHEBI:15377"/>
        <dbReference type="ChEBI" id="CHEBI:15378"/>
        <dbReference type="ChEBI" id="CHEBI:33019"/>
        <dbReference type="ChEBI" id="CHEBI:63224"/>
        <dbReference type="ChEBI" id="CHEBI:77896"/>
        <dbReference type="EC" id="3.6.1.55"/>
    </reaction>
</comment>
<dbReference type="SUPFAM" id="SSF55811">
    <property type="entry name" value="Nudix"/>
    <property type="match status" value="1"/>
</dbReference>
<dbReference type="PATRIC" id="fig|45658.7.peg.3104"/>
<evidence type="ECO:0000256" key="2">
    <source>
        <dbReference type="ARBA" id="ARBA00005582"/>
    </source>
</evidence>
<dbReference type="GO" id="GO:0046872">
    <property type="term" value="F:metal ion binding"/>
    <property type="evidence" value="ECO:0007669"/>
    <property type="project" value="UniProtKB-KW"/>
</dbReference>
<comment type="catalytic activity">
    <reaction evidence="11">
        <text>8-oxo-GTP + H2O = 8-oxo-GMP + diphosphate + H(+)</text>
        <dbReference type="Rhea" id="RHEA:67616"/>
        <dbReference type="ChEBI" id="CHEBI:15377"/>
        <dbReference type="ChEBI" id="CHEBI:15378"/>
        <dbReference type="ChEBI" id="CHEBI:33019"/>
        <dbReference type="ChEBI" id="CHEBI:143553"/>
        <dbReference type="ChEBI" id="CHEBI:145694"/>
    </reaction>
</comment>
<keyword evidence="7 17" id="KW-0378">Hydrolase</keyword>
<accession>A0A1C7FFV4</accession>
<keyword evidence="20" id="KW-1185">Reference proteome</keyword>
<keyword evidence="3" id="KW-0515">Mutator protein</keyword>
<dbReference type="EC" id="3.6.1.55" evidence="12"/>
<dbReference type="PANTHER" id="PTHR47707:SF1">
    <property type="entry name" value="NUDIX HYDROLASE FAMILY PROTEIN"/>
    <property type="match status" value="1"/>
</dbReference>
<reference evidence="19 20" key="1">
    <citation type="submission" date="2016-07" db="EMBL/GenBank/DDBJ databases">
        <title>Genome sequencing of Vibrio scophthalmi strain VS-05, an isolated from Paralichthys olivaceus.</title>
        <authorList>
            <person name="Han H.-J."/>
        </authorList>
    </citation>
    <scope>NUCLEOTIDE SEQUENCE [LARGE SCALE GENOMIC DNA]</scope>
    <source>
        <strain evidence="19 20">VS-05</strain>
    </source>
</reference>
<evidence type="ECO:0000256" key="15">
    <source>
        <dbReference type="ARBA" id="ARBA00041979"/>
    </source>
</evidence>
<dbReference type="PRINTS" id="PR00502">
    <property type="entry name" value="NUDIXFAMILY"/>
</dbReference>
<keyword evidence="4" id="KW-0235">DNA replication</keyword>
<dbReference type="GO" id="GO:0044715">
    <property type="term" value="F:8-oxo-dGDP phosphatase activity"/>
    <property type="evidence" value="ECO:0007669"/>
    <property type="project" value="TreeGrafter"/>
</dbReference>
<evidence type="ECO:0000256" key="4">
    <source>
        <dbReference type="ARBA" id="ARBA00022705"/>
    </source>
</evidence>
<dbReference type="CDD" id="cd03425">
    <property type="entry name" value="NUDIX_MutT_NudA_like"/>
    <property type="match status" value="1"/>
</dbReference>
<dbReference type="AlphaFoldDB" id="A0A1C7FFV4"/>
<organism evidence="19 20">
    <name type="scientific">Vibrio scophthalmi</name>
    <dbReference type="NCBI Taxonomy" id="45658"/>
    <lineage>
        <taxon>Bacteria</taxon>
        <taxon>Pseudomonadati</taxon>
        <taxon>Pseudomonadota</taxon>
        <taxon>Gammaproteobacteria</taxon>
        <taxon>Vibrionales</taxon>
        <taxon>Vibrionaceae</taxon>
        <taxon>Vibrio</taxon>
    </lineage>
</organism>
<evidence type="ECO:0000259" key="18">
    <source>
        <dbReference type="PROSITE" id="PS51462"/>
    </source>
</evidence>
<dbReference type="InterPro" id="IPR000086">
    <property type="entry name" value="NUDIX_hydrolase_dom"/>
</dbReference>
<dbReference type="InterPro" id="IPR047127">
    <property type="entry name" value="MutT-like"/>
</dbReference>
<evidence type="ECO:0000256" key="14">
    <source>
        <dbReference type="ARBA" id="ARBA00041592"/>
    </source>
</evidence>
<evidence type="ECO:0000256" key="5">
    <source>
        <dbReference type="ARBA" id="ARBA00022723"/>
    </source>
</evidence>
<evidence type="ECO:0000256" key="7">
    <source>
        <dbReference type="ARBA" id="ARBA00022801"/>
    </source>
</evidence>
<evidence type="ECO:0000256" key="13">
    <source>
        <dbReference type="ARBA" id="ARBA00040794"/>
    </source>
</evidence>
<evidence type="ECO:0000256" key="16">
    <source>
        <dbReference type="ARBA" id="ARBA00042798"/>
    </source>
</evidence>
<evidence type="ECO:0000256" key="12">
    <source>
        <dbReference type="ARBA" id="ARBA00038905"/>
    </source>
</evidence>
<evidence type="ECO:0000256" key="11">
    <source>
        <dbReference type="ARBA" id="ARBA00036904"/>
    </source>
</evidence>
<evidence type="ECO:0000256" key="9">
    <source>
        <dbReference type="ARBA" id="ARBA00023204"/>
    </source>
</evidence>
<protein>
    <recommendedName>
        <fullName evidence="13">8-oxo-dGTP diphosphatase</fullName>
        <ecNumber evidence="12">3.6.1.55</ecNumber>
    </recommendedName>
    <alternativeName>
        <fullName evidence="16">7,8-dihydro-8-oxoguanine-triphosphatase</fullName>
    </alternativeName>
    <alternativeName>
        <fullName evidence="15">Mutator protein MutT</fullName>
    </alternativeName>
    <alternativeName>
        <fullName evidence="14">dGTP pyrophosphohydrolase</fullName>
    </alternativeName>
</protein>
<dbReference type="Proteomes" id="UP000092528">
    <property type="component" value="Chromosome 2"/>
</dbReference>
<dbReference type="PANTHER" id="PTHR47707">
    <property type="entry name" value="8-OXO-DGTP DIPHOSPHATASE"/>
    <property type="match status" value="1"/>
</dbReference>
<dbReference type="InterPro" id="IPR020476">
    <property type="entry name" value="Nudix_hydrolase"/>
</dbReference>
<keyword evidence="5" id="KW-0479">Metal-binding</keyword>
<dbReference type="GO" id="GO:0035539">
    <property type="term" value="F:8-oxo-7,8-dihydrodeoxyguanosine triphosphate pyrophosphatase activity"/>
    <property type="evidence" value="ECO:0007669"/>
    <property type="project" value="UniProtKB-EC"/>
</dbReference>
<keyword evidence="8" id="KW-0460">Magnesium</keyword>
<evidence type="ECO:0000256" key="3">
    <source>
        <dbReference type="ARBA" id="ARBA00022457"/>
    </source>
</evidence>
<dbReference type="Pfam" id="PF00293">
    <property type="entry name" value="NUDIX"/>
    <property type="match status" value="1"/>
</dbReference>
<dbReference type="EMBL" id="CP016415">
    <property type="protein sequence ID" value="ANU38204.1"/>
    <property type="molecule type" value="Genomic_DNA"/>
</dbReference>
<feature type="domain" description="Nudix hydrolase" evidence="18">
    <location>
        <begin position="3"/>
        <end position="131"/>
    </location>
</feature>
<gene>
    <name evidence="19" type="ORF">VSVS05_03166</name>
</gene>
<dbReference type="Gene3D" id="3.90.79.10">
    <property type="entry name" value="Nucleoside Triphosphate Pyrophosphohydrolase"/>
    <property type="match status" value="1"/>
</dbReference>
<evidence type="ECO:0000256" key="10">
    <source>
        <dbReference type="ARBA" id="ARBA00035861"/>
    </source>
</evidence>
<dbReference type="PROSITE" id="PS51462">
    <property type="entry name" value="NUDIX"/>
    <property type="match status" value="1"/>
</dbReference>
<sequence>MVKNIEVVAAIIQNEGKTLCVQRGPSKLAYIHEKFEFPGGKVELGELREDAIKRELREELHLNTEHVYYFMTVEHAYPDFHITMHAYLCPVENRKIVLTEHIEALWLNLDELTSLDWAAADVPIVTKLQAN</sequence>
<evidence type="ECO:0000256" key="8">
    <source>
        <dbReference type="ARBA" id="ARBA00022842"/>
    </source>
</evidence>
<evidence type="ECO:0000313" key="19">
    <source>
        <dbReference type="EMBL" id="ANU38204.1"/>
    </source>
</evidence>
<dbReference type="PROSITE" id="PS00893">
    <property type="entry name" value="NUDIX_BOX"/>
    <property type="match status" value="1"/>
</dbReference>
<dbReference type="InterPro" id="IPR015797">
    <property type="entry name" value="NUDIX_hydrolase-like_dom_sf"/>
</dbReference>
<evidence type="ECO:0000256" key="1">
    <source>
        <dbReference type="ARBA" id="ARBA00001946"/>
    </source>
</evidence>
<dbReference type="GO" id="GO:0006281">
    <property type="term" value="P:DNA repair"/>
    <property type="evidence" value="ECO:0007669"/>
    <property type="project" value="UniProtKB-KW"/>
</dbReference>
<evidence type="ECO:0000313" key="20">
    <source>
        <dbReference type="Proteomes" id="UP000092528"/>
    </source>
</evidence>
<keyword evidence="6" id="KW-0227">DNA damage</keyword>
<dbReference type="InterPro" id="IPR020084">
    <property type="entry name" value="NUDIX_hydrolase_CS"/>
</dbReference>
<dbReference type="GO" id="GO:0008413">
    <property type="term" value="F:8-oxo-7,8-dihydroguanosine triphosphate pyrophosphatase activity"/>
    <property type="evidence" value="ECO:0007669"/>
    <property type="project" value="TreeGrafter"/>
</dbReference>
<comment type="cofactor">
    <cofactor evidence="1">
        <name>Mg(2+)</name>
        <dbReference type="ChEBI" id="CHEBI:18420"/>
    </cofactor>
</comment>
<evidence type="ECO:0000256" key="6">
    <source>
        <dbReference type="ARBA" id="ARBA00022763"/>
    </source>
</evidence>
<dbReference type="GO" id="GO:0006260">
    <property type="term" value="P:DNA replication"/>
    <property type="evidence" value="ECO:0007669"/>
    <property type="project" value="UniProtKB-KW"/>
</dbReference>
<comment type="similarity">
    <text evidence="2 17">Belongs to the Nudix hydrolase family.</text>
</comment>
<dbReference type="GO" id="GO:0044716">
    <property type="term" value="F:8-oxo-GDP phosphatase activity"/>
    <property type="evidence" value="ECO:0007669"/>
    <property type="project" value="TreeGrafter"/>
</dbReference>
<keyword evidence="9" id="KW-0234">DNA repair</keyword>
<dbReference type="RefSeq" id="WP_065546117.1">
    <property type="nucleotide sequence ID" value="NZ_CP016415.1"/>
</dbReference>
<evidence type="ECO:0000256" key="17">
    <source>
        <dbReference type="RuleBase" id="RU003476"/>
    </source>
</evidence>
<proteinExistence type="inferred from homology"/>
<name>A0A1C7FFV4_9VIBR</name>